<gene>
    <name evidence="3" type="ORF">HH215_18225</name>
</gene>
<dbReference type="RefSeq" id="WP_169281200.1">
    <property type="nucleotide sequence ID" value="NZ_CP051680.1"/>
</dbReference>
<dbReference type="AlphaFoldDB" id="A0A7Z2VKV5"/>
<keyword evidence="1" id="KW-0732">Signal</keyword>
<dbReference type="Gene3D" id="3.30.457.10">
    <property type="entry name" value="Copper amine oxidase-like, N-terminal domain"/>
    <property type="match status" value="1"/>
</dbReference>
<dbReference type="KEGG" id="cheb:HH215_18225"/>
<evidence type="ECO:0000259" key="2">
    <source>
        <dbReference type="Pfam" id="PF07833"/>
    </source>
</evidence>
<feature type="chain" id="PRO_5031576649" evidence="1">
    <location>
        <begin position="25"/>
        <end position="500"/>
    </location>
</feature>
<dbReference type="Pfam" id="PF07833">
    <property type="entry name" value="Cu_amine_oxidN1"/>
    <property type="match status" value="1"/>
</dbReference>
<name>A0A7Z2VKV5_9BACL</name>
<dbReference type="Gene3D" id="2.130.10.30">
    <property type="entry name" value="Regulator of chromosome condensation 1/beta-lactamase-inhibitor protein II"/>
    <property type="match status" value="2"/>
</dbReference>
<accession>A0A7Z2VKV5</accession>
<reference evidence="3 4" key="1">
    <citation type="submission" date="2020-04" db="EMBL/GenBank/DDBJ databases">
        <title>Genome sequencing of novel species.</title>
        <authorList>
            <person name="Heo J."/>
            <person name="Kim S.-J."/>
            <person name="Kim J.-S."/>
            <person name="Hong S.-B."/>
            <person name="Kwon S.-W."/>
        </authorList>
    </citation>
    <scope>NUCLEOTIDE SEQUENCE [LARGE SCALE GENOMIC DNA]</scope>
    <source>
        <strain evidence="3 4">MFER-1</strain>
    </source>
</reference>
<dbReference type="InterPro" id="IPR012854">
    <property type="entry name" value="Cu_amine_oxidase-like_N"/>
</dbReference>
<protein>
    <submittedName>
        <fullName evidence="3">Copper amine oxidase</fullName>
    </submittedName>
</protein>
<dbReference type="Proteomes" id="UP000502248">
    <property type="component" value="Chromosome"/>
</dbReference>
<sequence length="500" mass="56462">MKKSILSLALATLLGSGLSSVAAAETQETYENSTIKDYDPYSIVKKDGTYWVWGRDHAVPTQLPALTEVEQMYPGGFFTKKDHTVWMWEKESYFSVKAKVYPVTRLSNLIGVFANYHGDMLALDSNGTVYRIPKEDNKPQLDQIAPLIGIENVVDINPYYENYENIEKRGEWRWTFLKSDGTVWKDSNSLTSFDPIQSLEHVVSLDYNLALKSDGTVWTWPTILTDEESSTGQWIPTQVMGLENISKINGRLAIDSESRLWFWGSTITGFSDGTMTHEVGAPMLLTSINNVKEAYLVERSLIVRTKDDKVYEASIERERMPTDPEFKHIASDVSEIKAGNRFIIMRKKNGTLWGWGVNKNHDLGYGDNEFMHSVPVPVQKPISISLNGEQVVMNNGVVVRNEQVFVPLRSIFEKLGATIKWDNTDKIVTITREAEGDKPAITILVNYREGMTEINGIKSVNNPFNNVGGTSYLPLRLISESLGAKVHWIQKEDKISITMN</sequence>
<dbReference type="InterPro" id="IPR009091">
    <property type="entry name" value="RCC1/BLIP-II"/>
</dbReference>
<organism evidence="3 4">
    <name type="scientific">Cohnella herbarum</name>
    <dbReference type="NCBI Taxonomy" id="2728023"/>
    <lineage>
        <taxon>Bacteria</taxon>
        <taxon>Bacillati</taxon>
        <taxon>Bacillota</taxon>
        <taxon>Bacilli</taxon>
        <taxon>Bacillales</taxon>
        <taxon>Paenibacillaceae</taxon>
        <taxon>Cohnella</taxon>
    </lineage>
</organism>
<dbReference type="SUPFAM" id="SSF50985">
    <property type="entry name" value="RCC1/BLIP-II"/>
    <property type="match status" value="1"/>
</dbReference>
<dbReference type="InterPro" id="IPR036582">
    <property type="entry name" value="Mao_N_sf"/>
</dbReference>
<feature type="signal peptide" evidence="1">
    <location>
        <begin position="1"/>
        <end position="24"/>
    </location>
</feature>
<keyword evidence="4" id="KW-1185">Reference proteome</keyword>
<evidence type="ECO:0000313" key="4">
    <source>
        <dbReference type="Proteomes" id="UP000502248"/>
    </source>
</evidence>
<dbReference type="EMBL" id="CP051680">
    <property type="protein sequence ID" value="QJD84924.1"/>
    <property type="molecule type" value="Genomic_DNA"/>
</dbReference>
<feature type="domain" description="Copper amine oxidase-like N-terminal" evidence="2">
    <location>
        <begin position="386"/>
        <end position="497"/>
    </location>
</feature>
<evidence type="ECO:0000313" key="3">
    <source>
        <dbReference type="EMBL" id="QJD84924.1"/>
    </source>
</evidence>
<proteinExistence type="predicted"/>
<evidence type="ECO:0000256" key="1">
    <source>
        <dbReference type="SAM" id="SignalP"/>
    </source>
</evidence>
<dbReference type="SUPFAM" id="SSF55383">
    <property type="entry name" value="Copper amine oxidase, domain N"/>
    <property type="match status" value="1"/>
</dbReference>